<protein>
    <recommendedName>
        <fullName evidence="4">Membrane transporter protein</fullName>
    </recommendedName>
</protein>
<organism evidence="2 3">
    <name type="scientific">Veillonella magna</name>
    <dbReference type="NCBI Taxonomy" id="464322"/>
    <lineage>
        <taxon>Bacteria</taxon>
        <taxon>Bacillati</taxon>
        <taxon>Bacillota</taxon>
        <taxon>Negativicutes</taxon>
        <taxon>Veillonellales</taxon>
        <taxon>Veillonellaceae</taxon>
        <taxon>Veillonella</taxon>
    </lineage>
</organism>
<gene>
    <name evidence="2" type="ORF">H6A01_06310</name>
</gene>
<feature type="transmembrane region" description="Helical" evidence="1">
    <location>
        <begin position="222"/>
        <end position="242"/>
    </location>
</feature>
<dbReference type="Proteomes" id="UP000707138">
    <property type="component" value="Unassembled WGS sequence"/>
</dbReference>
<feature type="transmembrane region" description="Helical" evidence="1">
    <location>
        <begin position="156"/>
        <end position="174"/>
    </location>
</feature>
<keyword evidence="1" id="KW-1133">Transmembrane helix</keyword>
<feature type="transmembrane region" description="Helical" evidence="1">
    <location>
        <begin position="274"/>
        <end position="293"/>
    </location>
</feature>
<feature type="transmembrane region" description="Helical" evidence="1">
    <location>
        <begin position="7"/>
        <end position="31"/>
    </location>
</feature>
<feature type="transmembrane region" description="Helical" evidence="1">
    <location>
        <begin position="74"/>
        <end position="92"/>
    </location>
</feature>
<keyword evidence="1" id="KW-0472">Membrane</keyword>
<evidence type="ECO:0000313" key="3">
    <source>
        <dbReference type="Proteomes" id="UP000707138"/>
    </source>
</evidence>
<name>A0ABS2GFI3_9FIRM</name>
<reference evidence="2 3" key="1">
    <citation type="journal article" date="2021" name="Sci. Rep.">
        <title>The distribution of antibiotic resistance genes in chicken gut microbiota commensals.</title>
        <authorList>
            <person name="Juricova H."/>
            <person name="Matiasovicova J."/>
            <person name="Kubasova T."/>
            <person name="Cejkova D."/>
            <person name="Rychlik I."/>
        </authorList>
    </citation>
    <scope>NUCLEOTIDE SEQUENCE [LARGE SCALE GENOMIC DNA]</scope>
    <source>
        <strain evidence="2 3">An537</strain>
    </source>
</reference>
<evidence type="ECO:0000313" key="2">
    <source>
        <dbReference type="EMBL" id="MBM6912936.1"/>
    </source>
</evidence>
<dbReference type="EMBL" id="JACJLA010000010">
    <property type="protein sequence ID" value="MBM6912936.1"/>
    <property type="molecule type" value="Genomic_DNA"/>
</dbReference>
<feature type="transmembrane region" description="Helical" evidence="1">
    <location>
        <begin position="249"/>
        <end position="268"/>
    </location>
</feature>
<feature type="transmembrane region" description="Helical" evidence="1">
    <location>
        <begin position="98"/>
        <end position="119"/>
    </location>
</feature>
<proteinExistence type="predicted"/>
<feature type="transmembrane region" description="Helical" evidence="1">
    <location>
        <begin position="37"/>
        <end position="62"/>
    </location>
</feature>
<feature type="transmembrane region" description="Helical" evidence="1">
    <location>
        <begin position="186"/>
        <end position="202"/>
    </location>
</feature>
<accession>A0ABS2GFI3</accession>
<keyword evidence="1" id="KW-0812">Transmembrane</keyword>
<feature type="transmembrane region" description="Helical" evidence="1">
    <location>
        <begin position="131"/>
        <end position="150"/>
    </location>
</feature>
<evidence type="ECO:0000256" key="1">
    <source>
        <dbReference type="SAM" id="Phobius"/>
    </source>
</evidence>
<sequence>MMEYITVLLPFLGAGFMSAVISRFTGVAISMLLVPTILYMGATPAETIAFMLTFVLYNNFTVETQDVRMSAKDLVFFPGWRLIIPVILSLVIGLVLPYVGVGIFIFCFILELAAALYCRIPVEQRPTVSSVVYYSLAAMVACIAGVLLFPFIPAPYFFIVVGVAILAVTAFAWYAGKHRDAFRGSWGTIWTALAFVLGFVGIEASSYNKGLRRSFSTGFDGVLSIVMAMGAFAGMMLYFAMYNEFSMPSLIAAIGSAIGIRFFGVYEFSRGGSFSYIAIALAVLAVLCLYLVAPEPIGFTAVQQVFDQQVVTPR</sequence>
<evidence type="ECO:0008006" key="4">
    <source>
        <dbReference type="Google" id="ProtNLM"/>
    </source>
</evidence>
<keyword evidence="3" id="KW-1185">Reference proteome</keyword>
<comment type="caution">
    <text evidence="2">The sequence shown here is derived from an EMBL/GenBank/DDBJ whole genome shotgun (WGS) entry which is preliminary data.</text>
</comment>